<feature type="region of interest" description="Disordered" evidence="1">
    <location>
        <begin position="74"/>
        <end position="93"/>
    </location>
</feature>
<accession>R0L9X4</accession>
<evidence type="ECO:0000256" key="1">
    <source>
        <dbReference type="SAM" id="MobiDB-lite"/>
    </source>
</evidence>
<dbReference type="AlphaFoldDB" id="R0L9X4"/>
<evidence type="ECO:0000313" key="2">
    <source>
        <dbReference type="EMBL" id="EOA98259.1"/>
    </source>
</evidence>
<protein>
    <submittedName>
        <fullName evidence="2">Uncharacterized protein</fullName>
    </submittedName>
</protein>
<keyword evidence="3" id="KW-1185">Reference proteome</keyword>
<sequence length="93" mass="10273">MVYGEQKPKEQKLMQRVHLDPKSCGPKFKTADLKVPLHMLRHQGSGSEELSHTEQSLTTHLAMPGAEAPLWASKALKPPSCTSWTPTSETLGH</sequence>
<reference evidence="3" key="1">
    <citation type="journal article" date="2013" name="Nat. Genet.">
        <title>The duck genome and transcriptome provide insight into an avian influenza virus reservoir species.</title>
        <authorList>
            <person name="Huang Y."/>
            <person name="Li Y."/>
            <person name="Burt D.W."/>
            <person name="Chen H."/>
            <person name="Zhang Y."/>
            <person name="Qian W."/>
            <person name="Kim H."/>
            <person name="Gan S."/>
            <person name="Zhao Y."/>
            <person name="Li J."/>
            <person name="Yi K."/>
            <person name="Feng H."/>
            <person name="Zhu P."/>
            <person name="Li B."/>
            <person name="Liu Q."/>
            <person name="Fairley S."/>
            <person name="Magor K.E."/>
            <person name="Du Z."/>
            <person name="Hu X."/>
            <person name="Goodman L."/>
            <person name="Tafer H."/>
            <person name="Vignal A."/>
            <person name="Lee T."/>
            <person name="Kim K.W."/>
            <person name="Sheng Z."/>
            <person name="An Y."/>
            <person name="Searle S."/>
            <person name="Herrero J."/>
            <person name="Groenen M.A."/>
            <person name="Crooijmans R.P."/>
            <person name="Faraut T."/>
            <person name="Cai Q."/>
            <person name="Webster R.G."/>
            <person name="Aldridge J.R."/>
            <person name="Warren W.C."/>
            <person name="Bartschat S."/>
            <person name="Kehr S."/>
            <person name="Marz M."/>
            <person name="Stadler P.F."/>
            <person name="Smith J."/>
            <person name="Kraus R.H."/>
            <person name="Zhao Y."/>
            <person name="Ren L."/>
            <person name="Fei J."/>
            <person name="Morisson M."/>
            <person name="Kaiser P."/>
            <person name="Griffin D.K."/>
            <person name="Rao M."/>
            <person name="Pitel F."/>
            <person name="Wang J."/>
            <person name="Li N."/>
        </authorList>
    </citation>
    <scope>NUCLEOTIDE SEQUENCE [LARGE SCALE GENOMIC DNA]</scope>
</reference>
<name>R0L9X4_ANAPL</name>
<organism evidence="2 3">
    <name type="scientific">Anas platyrhynchos</name>
    <name type="common">Mallard</name>
    <name type="synonym">Anas boschas</name>
    <dbReference type="NCBI Taxonomy" id="8839"/>
    <lineage>
        <taxon>Eukaryota</taxon>
        <taxon>Metazoa</taxon>
        <taxon>Chordata</taxon>
        <taxon>Craniata</taxon>
        <taxon>Vertebrata</taxon>
        <taxon>Euteleostomi</taxon>
        <taxon>Archelosauria</taxon>
        <taxon>Archosauria</taxon>
        <taxon>Dinosauria</taxon>
        <taxon>Saurischia</taxon>
        <taxon>Theropoda</taxon>
        <taxon>Coelurosauria</taxon>
        <taxon>Aves</taxon>
        <taxon>Neognathae</taxon>
        <taxon>Galloanserae</taxon>
        <taxon>Anseriformes</taxon>
        <taxon>Anatidae</taxon>
        <taxon>Anatinae</taxon>
        <taxon>Anas</taxon>
    </lineage>
</organism>
<dbReference type="EMBL" id="KB743529">
    <property type="protein sequence ID" value="EOA98259.1"/>
    <property type="molecule type" value="Genomic_DNA"/>
</dbReference>
<evidence type="ECO:0000313" key="3">
    <source>
        <dbReference type="Proteomes" id="UP000296049"/>
    </source>
</evidence>
<dbReference type="Proteomes" id="UP000296049">
    <property type="component" value="Unassembled WGS sequence"/>
</dbReference>
<gene>
    <name evidence="2" type="ORF">Anapl_10756</name>
</gene>
<feature type="compositionally biased region" description="Polar residues" evidence="1">
    <location>
        <begin position="80"/>
        <end position="93"/>
    </location>
</feature>
<proteinExistence type="predicted"/>